<dbReference type="EMBL" id="CAUJNA010000189">
    <property type="protein sequence ID" value="CAJ1373340.1"/>
    <property type="molecule type" value="Genomic_DNA"/>
</dbReference>
<keyword evidence="1" id="KW-0812">Transmembrane</keyword>
<feature type="transmembrane region" description="Helical" evidence="1">
    <location>
        <begin position="50"/>
        <end position="71"/>
    </location>
</feature>
<keyword evidence="3" id="KW-1185">Reference proteome</keyword>
<reference evidence="2" key="1">
    <citation type="submission" date="2023-08" db="EMBL/GenBank/DDBJ databases">
        <authorList>
            <person name="Chen Y."/>
            <person name="Shah S."/>
            <person name="Dougan E. K."/>
            <person name="Thang M."/>
            <person name="Chan C."/>
        </authorList>
    </citation>
    <scope>NUCLEOTIDE SEQUENCE</scope>
</reference>
<dbReference type="AlphaFoldDB" id="A0AA36HQ95"/>
<name>A0AA36HQ95_9DINO</name>
<keyword evidence="1" id="KW-1133">Transmembrane helix</keyword>
<sequence length="259" mass="28954">MNVGGFPPKPQVQGGFLASFRQKSFWALWAPHMAVFLFLLLFYTFEFMQLPSICILLSFSFLMIAGMLFVFKHEVRTFLPAAMLLPVAVAAGSIGGLYTYDVYAIYPHFYSNARLYTDVQPSLPSGSVGDAGKLIFTPSSFVDINQSAAYVTERGSIFCAAPVRDLHDIRQMQYWAVGVSCCSQGDFWCDDAKDSKAQGGIVIFDNEGFFSGSSFDEYQKAAKKAEATHHLLSVHHPMYIRWAHKDNLDKVANEYNMKA</sequence>
<organism evidence="2 3">
    <name type="scientific">Effrenium voratum</name>
    <dbReference type="NCBI Taxonomy" id="2562239"/>
    <lineage>
        <taxon>Eukaryota</taxon>
        <taxon>Sar</taxon>
        <taxon>Alveolata</taxon>
        <taxon>Dinophyceae</taxon>
        <taxon>Suessiales</taxon>
        <taxon>Symbiodiniaceae</taxon>
        <taxon>Effrenium</taxon>
    </lineage>
</organism>
<accession>A0AA36HQ95</accession>
<dbReference type="Proteomes" id="UP001178507">
    <property type="component" value="Unassembled WGS sequence"/>
</dbReference>
<feature type="non-terminal residue" evidence="2">
    <location>
        <position position="1"/>
    </location>
</feature>
<evidence type="ECO:0000313" key="3">
    <source>
        <dbReference type="Proteomes" id="UP001178507"/>
    </source>
</evidence>
<gene>
    <name evidence="2" type="ORF">EVOR1521_LOCUS3183</name>
</gene>
<protein>
    <submittedName>
        <fullName evidence="2">Uncharacterized protein</fullName>
    </submittedName>
</protein>
<feature type="transmembrane region" description="Helical" evidence="1">
    <location>
        <begin position="78"/>
        <end position="100"/>
    </location>
</feature>
<evidence type="ECO:0000313" key="2">
    <source>
        <dbReference type="EMBL" id="CAJ1373340.1"/>
    </source>
</evidence>
<proteinExistence type="predicted"/>
<comment type="caution">
    <text evidence="2">The sequence shown here is derived from an EMBL/GenBank/DDBJ whole genome shotgun (WGS) entry which is preliminary data.</text>
</comment>
<evidence type="ECO:0000256" key="1">
    <source>
        <dbReference type="SAM" id="Phobius"/>
    </source>
</evidence>
<feature type="transmembrane region" description="Helical" evidence="1">
    <location>
        <begin position="25"/>
        <end position="44"/>
    </location>
</feature>
<keyword evidence="1" id="KW-0472">Membrane</keyword>